<keyword evidence="2" id="KW-1185">Reference proteome</keyword>
<proteinExistence type="predicted"/>
<name>A0ABR6PWC8_9FLAO</name>
<protein>
    <submittedName>
        <fullName evidence="1">Uncharacterized protein</fullName>
    </submittedName>
</protein>
<gene>
    <name evidence="1" type="ORF">HNP24_000839</name>
</gene>
<comment type="caution">
    <text evidence="1">The sequence shown here is derived from an EMBL/GenBank/DDBJ whole genome shotgun (WGS) entry which is preliminary data.</text>
</comment>
<evidence type="ECO:0000313" key="1">
    <source>
        <dbReference type="EMBL" id="MBB6329889.1"/>
    </source>
</evidence>
<dbReference type="Proteomes" id="UP000587367">
    <property type="component" value="Unassembled WGS sequence"/>
</dbReference>
<organism evidence="1 2">
    <name type="scientific">Chryseobacterium sediminis</name>
    <dbReference type="NCBI Taxonomy" id="1679494"/>
    <lineage>
        <taxon>Bacteria</taxon>
        <taxon>Pseudomonadati</taxon>
        <taxon>Bacteroidota</taxon>
        <taxon>Flavobacteriia</taxon>
        <taxon>Flavobacteriales</taxon>
        <taxon>Weeksellaceae</taxon>
        <taxon>Chryseobacterium group</taxon>
        <taxon>Chryseobacterium</taxon>
    </lineage>
</organism>
<sequence length="208" mass="24747">MESKNIDFDGHESVFYNIHTEISTIATEQELEYIAFNGGTVAKSYISNILFSRKSKSIEKIFRKYLETNDSLLVKSGCVRHTSFLADEIYKNVASEKYNINKANYYKKWKDSLIHSKKELNNIDLMFMESAEVKTLWKHEEIDSLRCKLDEIVLDDKESPKSIVELICSYYLYEKIKVPYYEKIIYFEKKYNSEYIKDYMIFCRNKLN</sequence>
<reference evidence="1 2" key="1">
    <citation type="submission" date="2020-08" db="EMBL/GenBank/DDBJ databases">
        <title>Functional genomics of gut bacteria from endangered species of beetles.</title>
        <authorList>
            <person name="Carlos-Shanley C."/>
        </authorList>
    </citation>
    <scope>NUCLEOTIDE SEQUENCE [LARGE SCALE GENOMIC DNA]</scope>
    <source>
        <strain evidence="1 2">S00068</strain>
    </source>
</reference>
<dbReference type="EMBL" id="JACHKS010000001">
    <property type="protein sequence ID" value="MBB6329889.1"/>
    <property type="molecule type" value="Genomic_DNA"/>
</dbReference>
<accession>A0ABR6PWC8</accession>
<evidence type="ECO:0000313" key="2">
    <source>
        <dbReference type="Proteomes" id="UP000587367"/>
    </source>
</evidence>
<dbReference type="RefSeq" id="WP_184553206.1">
    <property type="nucleotide sequence ID" value="NZ_JACHKS010000001.1"/>
</dbReference>